<evidence type="ECO:0000313" key="1">
    <source>
        <dbReference type="EMBL" id="CAE0361847.1"/>
    </source>
</evidence>
<reference evidence="1" key="1">
    <citation type="submission" date="2021-01" db="EMBL/GenBank/DDBJ databases">
        <authorList>
            <person name="Corre E."/>
            <person name="Pelletier E."/>
            <person name="Niang G."/>
            <person name="Scheremetjew M."/>
            <person name="Finn R."/>
            <person name="Kale V."/>
            <person name="Holt S."/>
            <person name="Cochrane G."/>
            <person name="Meng A."/>
            <person name="Brown T."/>
            <person name="Cohen L."/>
        </authorList>
    </citation>
    <scope>NUCLEOTIDE SEQUENCE</scope>
    <source>
        <strain evidence="1">CCMP1510</strain>
    </source>
</reference>
<dbReference type="EMBL" id="HBIJ01003657">
    <property type="protein sequence ID" value="CAE0361847.1"/>
    <property type="molecule type" value="Transcribed_RNA"/>
</dbReference>
<proteinExistence type="predicted"/>
<organism evidence="1">
    <name type="scientific">Aureoumbra lagunensis</name>
    <dbReference type="NCBI Taxonomy" id="44058"/>
    <lineage>
        <taxon>Eukaryota</taxon>
        <taxon>Sar</taxon>
        <taxon>Stramenopiles</taxon>
        <taxon>Ochrophyta</taxon>
        <taxon>Pelagophyceae</taxon>
        <taxon>Pelagomonadales</taxon>
        <taxon>Aureoumbra</taxon>
    </lineage>
</organism>
<name>A0A7S3JQL6_9STRA</name>
<gene>
    <name evidence="1" type="ORF">ALAG00032_LOCUS2580</name>
</gene>
<protein>
    <submittedName>
        <fullName evidence="1">Uncharacterized protein</fullName>
    </submittedName>
</protein>
<sequence>MMMASSKACEELWVLWNDLPRIGKENAQHLAGMVEIESKLSEPVYVQEVYIMDGFMRALCEFRSAQTEYQVSIPIPCVANEPLEKLKQRLFERARKNFIALQEMSMEEKIKLYGPSGEIRHYKWIQKFFGSSWKESDLKWYVYQEYDLFLDPSMWAFYGPDLAQPEEIYDEIKLFRAKDAIAKHKFRTGSNNTKVGTAKPTSTNAIYLLPTHIRLILWRQGYDKLMYTLPRNITFEALKTLVEADLGQPGCFSKFDCGSPGNLFGPGKQLSDVISPSTVGVSHSWS</sequence>
<dbReference type="AlphaFoldDB" id="A0A7S3JQL6"/>
<accession>A0A7S3JQL6</accession>